<evidence type="ECO:0000256" key="6">
    <source>
        <dbReference type="ARBA" id="ARBA00023163"/>
    </source>
</evidence>
<feature type="region of interest" description="Disordered" evidence="8">
    <location>
        <begin position="136"/>
        <end position="181"/>
    </location>
</feature>
<evidence type="ECO:0000256" key="2">
    <source>
        <dbReference type="ARBA" id="ARBA00022737"/>
    </source>
</evidence>
<evidence type="ECO:0000313" key="10">
    <source>
        <dbReference type="EMBL" id="QIE48502.1"/>
    </source>
</evidence>
<evidence type="ECO:0000256" key="5">
    <source>
        <dbReference type="ARBA" id="ARBA00023015"/>
    </source>
</evidence>
<dbReference type="InterPro" id="IPR036236">
    <property type="entry name" value="Znf_C2H2_sf"/>
</dbReference>
<dbReference type="PANTHER" id="PTHR23235:SF120">
    <property type="entry name" value="KRUPPEL-LIKE FACTOR 15"/>
    <property type="match status" value="1"/>
</dbReference>
<dbReference type="OrthoDB" id="4748970at2759"/>
<proteinExistence type="evidence at transcript level"/>
<evidence type="ECO:0000256" key="3">
    <source>
        <dbReference type="ARBA" id="ARBA00022771"/>
    </source>
</evidence>
<dbReference type="EMBL" id="MK805229">
    <property type="protein sequence ID" value="QIE48502.1"/>
    <property type="molecule type" value="mRNA"/>
</dbReference>
<dbReference type="PANTHER" id="PTHR23235">
    <property type="entry name" value="KRUEPPEL-LIKE TRANSCRIPTION FACTOR"/>
    <property type="match status" value="1"/>
</dbReference>
<dbReference type="GO" id="GO:0000978">
    <property type="term" value="F:RNA polymerase II cis-regulatory region sequence-specific DNA binding"/>
    <property type="evidence" value="ECO:0007669"/>
    <property type="project" value="TreeGrafter"/>
</dbReference>
<keyword evidence="4" id="KW-0862">Zinc</keyword>
<feature type="domain" description="C2H2-type" evidence="9">
    <location>
        <begin position="36"/>
        <end position="65"/>
    </location>
</feature>
<dbReference type="SMR" id="A0A6G6FQA6"/>
<dbReference type="PROSITE" id="PS00028">
    <property type="entry name" value="ZINC_FINGER_C2H2_1"/>
    <property type="match status" value="2"/>
</dbReference>
<reference evidence="10" key="1">
    <citation type="journal article" date="2019" name="J. For. Res.">
        <title>Expression and analysis of zinc finger family gene in Lenzites gibbosa.</title>
        <authorList>
            <person name="Zhang J."/>
            <person name="Chi Y."/>
            <person name="Li S."/>
            <person name="Zhang J."/>
            <person name="Chen J."/>
        </authorList>
    </citation>
    <scope>NUCLEOTIDE SEQUENCE</scope>
    <source>
        <strain evidence="10">ZnF95</strain>
    </source>
</reference>
<feature type="domain" description="C2H2-type" evidence="9">
    <location>
        <begin position="66"/>
        <end position="95"/>
    </location>
</feature>
<sequence>MPGPDGGVPIHVTRPHVTTPSTAKASHDRRKQPANFACPVPGCGSTFTRHFNLKGHLRSHAEEKPYQCKWPGCGKGFARQHDCKRHEQLHLNIRPYPCEGCKKNFARMDALNRHLRSEGGAECRKIQEELVPGSTAHLDAPATGSSATSASDSGPEGSAPPSGHEVKPDPDGAWSSGGMMM</sequence>
<feature type="region of interest" description="Disordered" evidence="8">
    <location>
        <begin position="1"/>
        <end position="31"/>
    </location>
</feature>
<dbReference type="Gene3D" id="3.30.160.60">
    <property type="entry name" value="Classic Zinc Finger"/>
    <property type="match status" value="3"/>
</dbReference>
<evidence type="ECO:0000256" key="4">
    <source>
        <dbReference type="ARBA" id="ARBA00022833"/>
    </source>
</evidence>
<dbReference type="SUPFAM" id="SSF57667">
    <property type="entry name" value="beta-beta-alpha zinc fingers"/>
    <property type="match status" value="1"/>
</dbReference>
<evidence type="ECO:0000259" key="9">
    <source>
        <dbReference type="PROSITE" id="PS50157"/>
    </source>
</evidence>
<keyword evidence="3 7" id="KW-0863">Zinc-finger</keyword>
<name>A0A6G6FQA6_9APHY</name>
<feature type="compositionally biased region" description="Low complexity" evidence="8">
    <location>
        <begin position="139"/>
        <end position="155"/>
    </location>
</feature>
<dbReference type="InterPro" id="IPR013087">
    <property type="entry name" value="Znf_C2H2_type"/>
</dbReference>
<dbReference type="GO" id="GO:0000981">
    <property type="term" value="F:DNA-binding transcription factor activity, RNA polymerase II-specific"/>
    <property type="evidence" value="ECO:0007669"/>
    <property type="project" value="TreeGrafter"/>
</dbReference>
<evidence type="ECO:0000256" key="1">
    <source>
        <dbReference type="ARBA" id="ARBA00022723"/>
    </source>
</evidence>
<feature type="domain" description="C2H2-type" evidence="9">
    <location>
        <begin position="96"/>
        <end position="123"/>
    </location>
</feature>
<keyword evidence="2" id="KW-0677">Repeat</keyword>
<organism evidence="10">
    <name type="scientific">Trametes gibbosa</name>
    <dbReference type="NCBI Taxonomy" id="160864"/>
    <lineage>
        <taxon>Eukaryota</taxon>
        <taxon>Fungi</taxon>
        <taxon>Dikarya</taxon>
        <taxon>Basidiomycota</taxon>
        <taxon>Agaricomycotina</taxon>
        <taxon>Agaricomycetes</taxon>
        <taxon>Polyporales</taxon>
        <taxon>Polyporaceae</taxon>
        <taxon>Trametes</taxon>
    </lineage>
</organism>
<keyword evidence="1" id="KW-0479">Metal-binding</keyword>
<dbReference type="PROSITE" id="PS50157">
    <property type="entry name" value="ZINC_FINGER_C2H2_2"/>
    <property type="match status" value="3"/>
</dbReference>
<dbReference type="GO" id="GO:0008270">
    <property type="term" value="F:zinc ion binding"/>
    <property type="evidence" value="ECO:0007669"/>
    <property type="project" value="UniProtKB-KW"/>
</dbReference>
<evidence type="ECO:0000256" key="7">
    <source>
        <dbReference type="PROSITE-ProRule" id="PRU00042"/>
    </source>
</evidence>
<accession>A0A6G6FQA6</accession>
<protein>
    <recommendedName>
        <fullName evidence="9">C2H2-type domain-containing protein</fullName>
    </recommendedName>
</protein>
<dbReference type="Pfam" id="PF00096">
    <property type="entry name" value="zf-C2H2"/>
    <property type="match status" value="2"/>
</dbReference>
<dbReference type="SMART" id="SM00355">
    <property type="entry name" value="ZnF_C2H2"/>
    <property type="match status" value="3"/>
</dbReference>
<dbReference type="FunFam" id="3.30.160.60:FF:000032">
    <property type="entry name" value="Krueppel-like factor 4"/>
    <property type="match status" value="1"/>
</dbReference>
<keyword evidence="5" id="KW-0805">Transcription regulation</keyword>
<keyword evidence="6" id="KW-0804">Transcription</keyword>
<dbReference type="AlphaFoldDB" id="A0A6G6FQA6"/>
<evidence type="ECO:0000256" key="8">
    <source>
        <dbReference type="SAM" id="MobiDB-lite"/>
    </source>
</evidence>